<dbReference type="Proteomes" id="UP000765509">
    <property type="component" value="Unassembled WGS sequence"/>
</dbReference>
<dbReference type="AlphaFoldDB" id="A0A9Q3EDH2"/>
<dbReference type="EMBL" id="AVOT02025518">
    <property type="protein sequence ID" value="MBW0516846.1"/>
    <property type="molecule type" value="Genomic_DNA"/>
</dbReference>
<dbReference type="OrthoDB" id="5582182at2759"/>
<gene>
    <name evidence="1" type="ORF">O181_056561</name>
</gene>
<comment type="caution">
    <text evidence="1">The sequence shown here is derived from an EMBL/GenBank/DDBJ whole genome shotgun (WGS) entry which is preliminary data.</text>
</comment>
<evidence type="ECO:0000313" key="1">
    <source>
        <dbReference type="EMBL" id="MBW0516846.1"/>
    </source>
</evidence>
<evidence type="ECO:0000313" key="2">
    <source>
        <dbReference type="Proteomes" id="UP000765509"/>
    </source>
</evidence>
<evidence type="ECO:0008006" key="3">
    <source>
        <dbReference type="Google" id="ProtNLM"/>
    </source>
</evidence>
<sequence length="175" mass="20266">MANLQSASSSEGTRPPAFKNSSLKVPDIFDGTQPFKVISFIHSCQLIFHNYQENFSEDLKKVIYATSFLIERAENWIEPYLSNVTNKDSSYFLDNWALFWDPNEVRKAEAELYGLIMKGGFHVSLYIAFLRTLLSRIENLVERALIHYFRNGLAFRTLNQLASHPYNIYSLQDLI</sequence>
<keyword evidence="2" id="KW-1185">Reference proteome</keyword>
<reference evidence="1" key="1">
    <citation type="submission" date="2021-03" db="EMBL/GenBank/DDBJ databases">
        <title>Draft genome sequence of rust myrtle Austropuccinia psidii MF-1, a brazilian biotype.</title>
        <authorList>
            <person name="Quecine M.C."/>
            <person name="Pachon D.M.R."/>
            <person name="Bonatelli M.L."/>
            <person name="Correr F.H."/>
            <person name="Franceschini L.M."/>
            <person name="Leite T.F."/>
            <person name="Margarido G.R.A."/>
            <person name="Almeida C.A."/>
            <person name="Ferrarezi J.A."/>
            <person name="Labate C.A."/>
        </authorList>
    </citation>
    <scope>NUCLEOTIDE SEQUENCE</scope>
    <source>
        <strain evidence="1">MF-1</strain>
    </source>
</reference>
<name>A0A9Q3EDH2_9BASI</name>
<accession>A0A9Q3EDH2</accession>
<protein>
    <recommendedName>
        <fullName evidence="3">DUF4939 domain-containing protein</fullName>
    </recommendedName>
</protein>
<proteinExistence type="predicted"/>
<organism evidence="1 2">
    <name type="scientific">Austropuccinia psidii MF-1</name>
    <dbReference type="NCBI Taxonomy" id="1389203"/>
    <lineage>
        <taxon>Eukaryota</taxon>
        <taxon>Fungi</taxon>
        <taxon>Dikarya</taxon>
        <taxon>Basidiomycota</taxon>
        <taxon>Pucciniomycotina</taxon>
        <taxon>Pucciniomycetes</taxon>
        <taxon>Pucciniales</taxon>
        <taxon>Sphaerophragmiaceae</taxon>
        <taxon>Austropuccinia</taxon>
    </lineage>
</organism>